<dbReference type="Gene3D" id="3.30.559.10">
    <property type="entry name" value="Chloramphenicol acetyltransferase-like domain"/>
    <property type="match status" value="1"/>
</dbReference>
<dbReference type="Pfam" id="PF02458">
    <property type="entry name" value="Transferase"/>
    <property type="match status" value="1"/>
</dbReference>
<protein>
    <submittedName>
        <fullName evidence="3">Uncharacterized protein</fullName>
    </submittedName>
</protein>
<evidence type="ECO:0000256" key="1">
    <source>
        <dbReference type="ARBA" id="ARBA00022679"/>
    </source>
</evidence>
<proteinExistence type="predicted"/>
<keyword evidence="1" id="KW-0808">Transferase</keyword>
<evidence type="ECO:0000256" key="2">
    <source>
        <dbReference type="ARBA" id="ARBA00023315"/>
    </source>
</evidence>
<comment type="caution">
    <text evidence="3">The sequence shown here is derived from an EMBL/GenBank/DDBJ whole genome shotgun (WGS) entry which is preliminary data.</text>
</comment>
<dbReference type="Proteomes" id="UP001291926">
    <property type="component" value="Unassembled WGS sequence"/>
</dbReference>
<keyword evidence="4" id="KW-1185">Reference proteome</keyword>
<name>A0ABR0D8B8_9LAMI</name>
<organism evidence="3 4">
    <name type="scientific">Penstemon davidsonii</name>
    <dbReference type="NCBI Taxonomy" id="160366"/>
    <lineage>
        <taxon>Eukaryota</taxon>
        <taxon>Viridiplantae</taxon>
        <taxon>Streptophyta</taxon>
        <taxon>Embryophyta</taxon>
        <taxon>Tracheophyta</taxon>
        <taxon>Spermatophyta</taxon>
        <taxon>Magnoliopsida</taxon>
        <taxon>eudicotyledons</taxon>
        <taxon>Gunneridae</taxon>
        <taxon>Pentapetalae</taxon>
        <taxon>asterids</taxon>
        <taxon>lamiids</taxon>
        <taxon>Lamiales</taxon>
        <taxon>Plantaginaceae</taxon>
        <taxon>Cheloneae</taxon>
        <taxon>Penstemon</taxon>
    </lineage>
</organism>
<dbReference type="InterPro" id="IPR051504">
    <property type="entry name" value="Plant_metabolite_acyltrans"/>
</dbReference>
<evidence type="ECO:0000313" key="4">
    <source>
        <dbReference type="Proteomes" id="UP001291926"/>
    </source>
</evidence>
<dbReference type="PANTHER" id="PTHR31625">
    <property type="match status" value="1"/>
</dbReference>
<sequence length="88" mass="9911">MEKNSITAAEVCGSTKFDLYDVDFGWVKETAMDVVSIDGEKYSLSPCKSRHSKGGYEINLSLPKEKMKFFEAIYYDGLQFLTYGVSTT</sequence>
<dbReference type="InterPro" id="IPR023213">
    <property type="entry name" value="CAT-like_dom_sf"/>
</dbReference>
<dbReference type="EMBL" id="JAYDYQ010002533">
    <property type="protein sequence ID" value="KAK4484868.1"/>
    <property type="molecule type" value="Genomic_DNA"/>
</dbReference>
<gene>
    <name evidence="3" type="ORF">RD792_007468</name>
</gene>
<evidence type="ECO:0000313" key="3">
    <source>
        <dbReference type="EMBL" id="KAK4484868.1"/>
    </source>
</evidence>
<keyword evidence="2" id="KW-0012">Acyltransferase</keyword>
<reference evidence="3 4" key="1">
    <citation type="journal article" date="2023" name="bioRxiv">
        <title>Genome report: Whole genome sequence and annotation of Penstemon davidsonii.</title>
        <authorList>
            <person name="Ostevik K.L."/>
            <person name="Alabady M."/>
            <person name="Zhang M."/>
            <person name="Rausher M.D."/>
        </authorList>
    </citation>
    <scope>NUCLEOTIDE SEQUENCE [LARGE SCALE GENOMIC DNA]</scope>
    <source>
        <strain evidence="3">DNT005</strain>
        <tissue evidence="3">Whole leaf</tissue>
    </source>
</reference>
<accession>A0ABR0D8B8</accession>